<dbReference type="AlphaFoldDB" id="A0A0L0V321"/>
<proteinExistence type="predicted"/>
<dbReference type="EMBL" id="AJIL01000132">
    <property type="protein sequence ID" value="KNE93693.1"/>
    <property type="molecule type" value="Genomic_DNA"/>
</dbReference>
<evidence type="ECO:0000313" key="2">
    <source>
        <dbReference type="EMBL" id="KNE93693.1"/>
    </source>
</evidence>
<organism evidence="2 3">
    <name type="scientific">Puccinia striiformis f. sp. tritici PST-78</name>
    <dbReference type="NCBI Taxonomy" id="1165861"/>
    <lineage>
        <taxon>Eukaryota</taxon>
        <taxon>Fungi</taxon>
        <taxon>Dikarya</taxon>
        <taxon>Basidiomycota</taxon>
        <taxon>Pucciniomycotina</taxon>
        <taxon>Pucciniomycetes</taxon>
        <taxon>Pucciniales</taxon>
        <taxon>Pucciniaceae</taxon>
        <taxon>Puccinia</taxon>
    </lineage>
</organism>
<evidence type="ECO:0000313" key="3">
    <source>
        <dbReference type="Proteomes" id="UP000054564"/>
    </source>
</evidence>
<name>A0A0L0V321_9BASI</name>
<accession>A0A0L0V321</accession>
<comment type="caution">
    <text evidence="2">The sequence shown here is derived from an EMBL/GenBank/DDBJ whole genome shotgun (WGS) entry which is preliminary data.</text>
</comment>
<sequence>MIPICSTLVDPQSPIVGTSSSSRSKFTIGPTRPLRTRVGRPSHRFDPSRQRGAPSRSPATCLPAVAAMQLATLTYLGIACTLFISQAVCPRPPPPDMFCETPGCPRTVKTLKVTESSRTLSCGAIRGTDDCDHIPMSTKRQCSNCSRIVTMATEGCRDHQELKGSTLE</sequence>
<feature type="compositionally biased region" description="Polar residues" evidence="1">
    <location>
        <begin position="15"/>
        <end position="25"/>
    </location>
</feature>
<keyword evidence="3" id="KW-1185">Reference proteome</keyword>
<feature type="region of interest" description="Disordered" evidence="1">
    <location>
        <begin position="14"/>
        <end position="58"/>
    </location>
</feature>
<reference evidence="3" key="1">
    <citation type="submission" date="2014-03" db="EMBL/GenBank/DDBJ databases">
        <title>The Genome Sequence of Puccinia striiformis f. sp. tritici PST-78.</title>
        <authorList>
            <consortium name="The Broad Institute Genome Sequencing Platform"/>
            <person name="Cuomo C."/>
            <person name="Hulbert S."/>
            <person name="Chen X."/>
            <person name="Walker B."/>
            <person name="Young S.K."/>
            <person name="Zeng Q."/>
            <person name="Gargeya S."/>
            <person name="Fitzgerald M."/>
            <person name="Haas B."/>
            <person name="Abouelleil A."/>
            <person name="Alvarado L."/>
            <person name="Arachchi H.M."/>
            <person name="Berlin A.M."/>
            <person name="Chapman S.B."/>
            <person name="Goldberg J."/>
            <person name="Griggs A."/>
            <person name="Gujja S."/>
            <person name="Hansen M."/>
            <person name="Howarth C."/>
            <person name="Imamovic A."/>
            <person name="Larimer J."/>
            <person name="McCowan C."/>
            <person name="Montmayeur A."/>
            <person name="Murphy C."/>
            <person name="Neiman D."/>
            <person name="Pearson M."/>
            <person name="Priest M."/>
            <person name="Roberts A."/>
            <person name="Saif S."/>
            <person name="Shea T."/>
            <person name="Sisk P."/>
            <person name="Sykes S."/>
            <person name="Wortman J."/>
            <person name="Nusbaum C."/>
            <person name="Birren B."/>
        </authorList>
    </citation>
    <scope>NUCLEOTIDE SEQUENCE [LARGE SCALE GENOMIC DNA]</scope>
    <source>
        <strain evidence="3">race PST-78</strain>
    </source>
</reference>
<evidence type="ECO:0000256" key="1">
    <source>
        <dbReference type="SAM" id="MobiDB-lite"/>
    </source>
</evidence>
<protein>
    <submittedName>
        <fullName evidence="2">Uncharacterized protein</fullName>
    </submittedName>
</protein>
<dbReference type="Proteomes" id="UP000054564">
    <property type="component" value="Unassembled WGS sequence"/>
</dbReference>
<gene>
    <name evidence="2" type="ORF">PSTG_12974</name>
</gene>